<feature type="transmembrane region" description="Helical" evidence="1">
    <location>
        <begin position="82"/>
        <end position="102"/>
    </location>
</feature>
<evidence type="ECO:0000259" key="2">
    <source>
        <dbReference type="Pfam" id="PF05569"/>
    </source>
</evidence>
<feature type="domain" description="Peptidase M56" evidence="2">
    <location>
        <begin position="73"/>
        <end position="254"/>
    </location>
</feature>
<sequence length="381" mass="45509">MITFYSFCWSVIISSICIIILILFRRNSRFLLNFNLPTLLFLFLLCMIRMLIPFEFPHFQKIIDSHTYSFIMKPYAILSAHYSYVLSAFIIIWIIGIFYFFYRFCKRIYLSNLYLHNLKKQTSDIAMMILAQIDAHHKLSAFYSESIEVPMVCGLFHSTIYLPTYNYTEKQLYHILLHEYTHYKNRDLWIKCIIQIFCIIFWWNPIVYLLCKNLDDVLELKCDATLAQDFKDEEKISYLETLLYTLRTVQNKQTLYTQKNFLTSAFIKPASENFTKQRFQYLLNGPKKHSHFLNYIGIVLISIFFFSSYYFLLQPSYEAPREELWGPKTTNVIDASNSYLVPKDAHTYFLYYNGNIIDEISAEEVNASFNYYLPIKNQEEK</sequence>
<feature type="transmembrane region" description="Helical" evidence="1">
    <location>
        <begin position="6"/>
        <end position="24"/>
    </location>
</feature>
<dbReference type="Proteomes" id="UP001197875">
    <property type="component" value="Unassembled WGS sequence"/>
</dbReference>
<name>A0AAE3J6G8_9FIRM</name>
<dbReference type="CDD" id="cd07341">
    <property type="entry name" value="M56_BlaR1_MecR1_like"/>
    <property type="match status" value="1"/>
</dbReference>
<dbReference type="PANTHER" id="PTHR34978:SF3">
    <property type="entry name" value="SLR0241 PROTEIN"/>
    <property type="match status" value="1"/>
</dbReference>
<dbReference type="InterPro" id="IPR052173">
    <property type="entry name" value="Beta-lactam_resp_regulator"/>
</dbReference>
<evidence type="ECO:0000313" key="3">
    <source>
        <dbReference type="EMBL" id="MCC2189912.1"/>
    </source>
</evidence>
<keyword evidence="1" id="KW-1133">Transmembrane helix</keyword>
<keyword evidence="1" id="KW-0812">Transmembrane</keyword>
<protein>
    <submittedName>
        <fullName evidence="3">M56 family metallopeptidase</fullName>
    </submittedName>
</protein>
<proteinExistence type="predicted"/>
<reference evidence="3 4" key="1">
    <citation type="submission" date="2021-10" db="EMBL/GenBank/DDBJ databases">
        <title>Anaerobic single-cell dispensing facilitates the cultivation of human gut bacteria.</title>
        <authorList>
            <person name="Afrizal A."/>
        </authorList>
    </citation>
    <scope>NUCLEOTIDE SEQUENCE [LARGE SCALE GENOMIC DNA]</scope>
    <source>
        <strain evidence="3 4">CLA-AA-H277</strain>
    </source>
</reference>
<feature type="transmembrane region" description="Helical" evidence="1">
    <location>
        <begin position="31"/>
        <end position="52"/>
    </location>
</feature>
<keyword evidence="4" id="KW-1185">Reference proteome</keyword>
<comment type="caution">
    <text evidence="3">The sequence shown here is derived from an EMBL/GenBank/DDBJ whole genome shotgun (WGS) entry which is preliminary data.</text>
</comment>
<accession>A0AAE3J6G8</accession>
<dbReference type="Pfam" id="PF05569">
    <property type="entry name" value="Peptidase_M56"/>
    <property type="match status" value="1"/>
</dbReference>
<dbReference type="InterPro" id="IPR008756">
    <property type="entry name" value="Peptidase_M56"/>
</dbReference>
<keyword evidence="1" id="KW-0472">Membrane</keyword>
<dbReference type="RefSeq" id="WP_178045619.1">
    <property type="nucleotide sequence ID" value="NZ_JAJEPR010000012.1"/>
</dbReference>
<dbReference type="EMBL" id="JAJEPR010000012">
    <property type="protein sequence ID" value="MCC2189912.1"/>
    <property type="molecule type" value="Genomic_DNA"/>
</dbReference>
<dbReference type="AlphaFoldDB" id="A0AAE3J6G8"/>
<organism evidence="3 4">
    <name type="scientific">Fusicatenibacter faecihominis</name>
    <dbReference type="NCBI Taxonomy" id="2881276"/>
    <lineage>
        <taxon>Bacteria</taxon>
        <taxon>Bacillati</taxon>
        <taxon>Bacillota</taxon>
        <taxon>Clostridia</taxon>
        <taxon>Lachnospirales</taxon>
        <taxon>Lachnospiraceae</taxon>
        <taxon>Fusicatenibacter</taxon>
    </lineage>
</organism>
<feature type="transmembrane region" description="Helical" evidence="1">
    <location>
        <begin position="188"/>
        <end position="210"/>
    </location>
</feature>
<feature type="transmembrane region" description="Helical" evidence="1">
    <location>
        <begin position="292"/>
        <end position="312"/>
    </location>
</feature>
<evidence type="ECO:0000256" key="1">
    <source>
        <dbReference type="SAM" id="Phobius"/>
    </source>
</evidence>
<gene>
    <name evidence="3" type="ORF">LKD71_08855</name>
</gene>
<dbReference type="PANTHER" id="PTHR34978">
    <property type="entry name" value="POSSIBLE SENSOR-TRANSDUCER PROTEIN BLAR"/>
    <property type="match status" value="1"/>
</dbReference>
<evidence type="ECO:0000313" key="4">
    <source>
        <dbReference type="Proteomes" id="UP001197875"/>
    </source>
</evidence>